<dbReference type="EMBL" id="JAPQKQ010000009">
    <property type="protein sequence ID" value="KAJ5182214.1"/>
    <property type="molecule type" value="Genomic_DNA"/>
</dbReference>
<feature type="region of interest" description="Disordered" evidence="1">
    <location>
        <begin position="37"/>
        <end position="61"/>
    </location>
</feature>
<dbReference type="Proteomes" id="UP001150942">
    <property type="component" value="Unassembled WGS sequence"/>
</dbReference>
<evidence type="ECO:0000313" key="3">
    <source>
        <dbReference type="Proteomes" id="UP001150942"/>
    </source>
</evidence>
<organism evidence="2 3">
    <name type="scientific">Penicillium cf. viridicatum</name>
    <dbReference type="NCBI Taxonomy" id="2972119"/>
    <lineage>
        <taxon>Eukaryota</taxon>
        <taxon>Fungi</taxon>
        <taxon>Dikarya</taxon>
        <taxon>Ascomycota</taxon>
        <taxon>Pezizomycotina</taxon>
        <taxon>Eurotiomycetes</taxon>
        <taxon>Eurotiomycetidae</taxon>
        <taxon>Eurotiales</taxon>
        <taxon>Aspergillaceae</taxon>
        <taxon>Penicillium</taxon>
    </lineage>
</organism>
<dbReference type="AlphaFoldDB" id="A0A9W9LYU1"/>
<reference evidence="2" key="2">
    <citation type="journal article" date="2023" name="IMA Fungus">
        <title>Comparative genomic study of the Penicillium genus elucidates a diverse pangenome and 15 lateral gene transfer events.</title>
        <authorList>
            <person name="Petersen C."/>
            <person name="Sorensen T."/>
            <person name="Nielsen M.R."/>
            <person name="Sondergaard T.E."/>
            <person name="Sorensen J.L."/>
            <person name="Fitzpatrick D.A."/>
            <person name="Frisvad J.C."/>
            <person name="Nielsen K.L."/>
        </authorList>
    </citation>
    <scope>NUCLEOTIDE SEQUENCE</scope>
    <source>
        <strain evidence="2">IBT 20477</strain>
    </source>
</reference>
<reference evidence="2" key="1">
    <citation type="submission" date="2022-11" db="EMBL/GenBank/DDBJ databases">
        <authorList>
            <person name="Petersen C."/>
        </authorList>
    </citation>
    <scope>NUCLEOTIDE SEQUENCE</scope>
    <source>
        <strain evidence="2">IBT 20477</strain>
    </source>
</reference>
<name>A0A9W9LYU1_9EURO</name>
<dbReference type="OrthoDB" id="4301965at2759"/>
<accession>A0A9W9LYU1</accession>
<protein>
    <submittedName>
        <fullName evidence="2">Uncharacterized protein</fullName>
    </submittedName>
</protein>
<comment type="caution">
    <text evidence="2">The sequence shown here is derived from an EMBL/GenBank/DDBJ whole genome shotgun (WGS) entry which is preliminary data.</text>
</comment>
<sequence length="82" mass="9396">MLQPRAYSQAADQLTCEIKILAHKKLRLFQRCAESKRRNTRNIRNREQQVQRKLQGSAGPEGAAIVQTAEYITANGFRSWHG</sequence>
<evidence type="ECO:0000256" key="1">
    <source>
        <dbReference type="SAM" id="MobiDB-lite"/>
    </source>
</evidence>
<keyword evidence="3" id="KW-1185">Reference proteome</keyword>
<gene>
    <name evidence="2" type="ORF">N7449_012361</name>
</gene>
<evidence type="ECO:0000313" key="2">
    <source>
        <dbReference type="EMBL" id="KAJ5182214.1"/>
    </source>
</evidence>
<proteinExistence type="predicted"/>